<name>A0A0P7ZZD8_9HYPH</name>
<dbReference type="GO" id="GO:0009055">
    <property type="term" value="F:electron transfer activity"/>
    <property type="evidence" value="ECO:0007669"/>
    <property type="project" value="InterPro"/>
</dbReference>
<evidence type="ECO:0000256" key="3">
    <source>
        <dbReference type="ARBA" id="ARBA00023004"/>
    </source>
</evidence>
<dbReference type="Proteomes" id="UP000182800">
    <property type="component" value="Unassembled WGS sequence"/>
</dbReference>
<gene>
    <name evidence="7" type="ORF">GA0071312_1064</name>
    <name evidence="6" type="ORF">HLUCCO17_11365</name>
</gene>
<evidence type="ECO:0000256" key="2">
    <source>
        <dbReference type="ARBA" id="ARBA00022723"/>
    </source>
</evidence>
<dbReference type="OrthoDB" id="9793634at2"/>
<keyword evidence="9" id="KW-1185">Reference proteome</keyword>
<dbReference type="InterPro" id="IPR036909">
    <property type="entry name" value="Cyt_c-like_dom_sf"/>
</dbReference>
<evidence type="ECO:0000313" key="6">
    <source>
        <dbReference type="EMBL" id="KPQ10372.1"/>
    </source>
</evidence>
<keyword evidence="1 4" id="KW-0349">Heme</keyword>
<dbReference type="RefSeq" id="WP_074443878.1">
    <property type="nucleotide sequence ID" value="NZ_FMBM01000001.1"/>
</dbReference>
<dbReference type="EMBL" id="LJSX01000016">
    <property type="protein sequence ID" value="KPQ10372.1"/>
    <property type="molecule type" value="Genomic_DNA"/>
</dbReference>
<evidence type="ECO:0000313" key="9">
    <source>
        <dbReference type="Proteomes" id="UP000182800"/>
    </source>
</evidence>
<keyword evidence="3 4" id="KW-0408">Iron</keyword>
<keyword evidence="2 4" id="KW-0479">Metal-binding</keyword>
<dbReference type="GO" id="GO:0020037">
    <property type="term" value="F:heme binding"/>
    <property type="evidence" value="ECO:0007669"/>
    <property type="project" value="InterPro"/>
</dbReference>
<proteinExistence type="predicted"/>
<dbReference type="Gene3D" id="1.10.760.10">
    <property type="entry name" value="Cytochrome c-like domain"/>
    <property type="match status" value="1"/>
</dbReference>
<dbReference type="Proteomes" id="UP000050497">
    <property type="component" value="Unassembled WGS sequence"/>
</dbReference>
<reference evidence="6 8" key="1">
    <citation type="submission" date="2015-09" db="EMBL/GenBank/DDBJ databases">
        <title>Identification and resolution of microdiversity through metagenomic sequencing of parallel consortia.</title>
        <authorList>
            <person name="Nelson W.C."/>
            <person name="Romine M.F."/>
            <person name="Lindemann S.R."/>
        </authorList>
    </citation>
    <scope>NUCLEOTIDE SEQUENCE [LARGE SCALE GENOMIC DNA]</scope>
    <source>
        <strain evidence="6">HL-109</strain>
    </source>
</reference>
<dbReference type="SUPFAM" id="SSF46626">
    <property type="entry name" value="Cytochrome c"/>
    <property type="match status" value="1"/>
</dbReference>
<organism evidence="6 8">
    <name type="scientific">Saliniramus fredricksonii</name>
    <dbReference type="NCBI Taxonomy" id="1653334"/>
    <lineage>
        <taxon>Bacteria</taxon>
        <taxon>Pseudomonadati</taxon>
        <taxon>Pseudomonadota</taxon>
        <taxon>Alphaproteobacteria</taxon>
        <taxon>Hyphomicrobiales</taxon>
        <taxon>Salinarimonadaceae</taxon>
        <taxon>Saliniramus</taxon>
    </lineage>
</organism>
<dbReference type="GO" id="GO:0046872">
    <property type="term" value="F:metal ion binding"/>
    <property type="evidence" value="ECO:0007669"/>
    <property type="project" value="UniProtKB-KW"/>
</dbReference>
<protein>
    <submittedName>
        <fullName evidence="6">Monoheme cytochrome c</fullName>
    </submittedName>
</protein>
<reference evidence="7 9" key="2">
    <citation type="submission" date="2016-08" db="EMBL/GenBank/DDBJ databases">
        <authorList>
            <person name="Varghese N."/>
            <person name="Submissions Spin"/>
        </authorList>
    </citation>
    <scope>NUCLEOTIDE SEQUENCE [LARGE SCALE GENOMIC DNA]</scope>
    <source>
        <strain evidence="7 9">HL-109</strain>
    </source>
</reference>
<accession>A0A0P7ZZD8</accession>
<dbReference type="PROSITE" id="PS51007">
    <property type="entry name" value="CYTC"/>
    <property type="match status" value="1"/>
</dbReference>
<comment type="caution">
    <text evidence="6">The sequence shown here is derived from an EMBL/GenBank/DDBJ whole genome shotgun (WGS) entry which is preliminary data.</text>
</comment>
<dbReference type="STRING" id="1653334.GA0071312_1064"/>
<feature type="domain" description="Cytochrome c" evidence="5">
    <location>
        <begin position="44"/>
        <end position="108"/>
    </location>
</feature>
<dbReference type="InterPro" id="IPR009056">
    <property type="entry name" value="Cyt_c-like_dom"/>
</dbReference>
<evidence type="ECO:0000256" key="1">
    <source>
        <dbReference type="ARBA" id="ARBA00022617"/>
    </source>
</evidence>
<evidence type="ECO:0000256" key="4">
    <source>
        <dbReference type="PROSITE-ProRule" id="PRU00433"/>
    </source>
</evidence>
<evidence type="ECO:0000259" key="5">
    <source>
        <dbReference type="PROSITE" id="PS51007"/>
    </source>
</evidence>
<sequence>MFEALGEERHFHLKRLTRGLMVAGTALTFALAAPLAPAHATEEADVTRGEAAYEASCASCHAAPARIIARVEGADDAEKTEALEAFLPDHYAEDDQDRADIIAYMLSL</sequence>
<evidence type="ECO:0000313" key="7">
    <source>
        <dbReference type="EMBL" id="SCC79640.1"/>
    </source>
</evidence>
<evidence type="ECO:0000313" key="8">
    <source>
        <dbReference type="Proteomes" id="UP000050497"/>
    </source>
</evidence>
<dbReference type="AlphaFoldDB" id="A0A0P7ZZD8"/>
<dbReference type="EMBL" id="FMBM01000001">
    <property type="protein sequence ID" value="SCC79640.1"/>
    <property type="molecule type" value="Genomic_DNA"/>
</dbReference>